<reference evidence="2" key="1">
    <citation type="submission" date="2021-03" db="EMBL/GenBank/DDBJ databases">
        <title>Assistant Professor.</title>
        <authorList>
            <person name="Huq M.A."/>
        </authorList>
    </citation>
    <scope>NUCLEOTIDE SEQUENCE [LARGE SCALE GENOMIC DNA]</scope>
    <source>
        <strain evidence="2">MAH-28</strain>
    </source>
</reference>
<protein>
    <recommendedName>
        <fullName evidence="3">DUF2185 domain-containing protein</fullName>
    </recommendedName>
</protein>
<name>A0ABS3YHD2_9BACT</name>
<keyword evidence="2" id="KW-1185">Reference proteome</keyword>
<organism evidence="1 2">
    <name type="scientific">Chitinophaga chungangae</name>
    <dbReference type="NCBI Taxonomy" id="2821488"/>
    <lineage>
        <taxon>Bacteria</taxon>
        <taxon>Pseudomonadati</taxon>
        <taxon>Bacteroidota</taxon>
        <taxon>Chitinophagia</taxon>
        <taxon>Chitinophagales</taxon>
        <taxon>Chitinophagaceae</taxon>
        <taxon>Chitinophaga</taxon>
    </lineage>
</organism>
<gene>
    <name evidence="1" type="ORF">J7I43_17850</name>
</gene>
<dbReference type="RefSeq" id="WP_209147216.1">
    <property type="nucleotide sequence ID" value="NZ_JAGHKP010000003.1"/>
</dbReference>
<evidence type="ECO:0008006" key="3">
    <source>
        <dbReference type="Google" id="ProtNLM"/>
    </source>
</evidence>
<proteinExistence type="predicted"/>
<comment type="caution">
    <text evidence="1">The sequence shown here is derived from an EMBL/GenBank/DDBJ whole genome shotgun (WGS) entry which is preliminary data.</text>
</comment>
<dbReference type="EMBL" id="JAGHKP010000003">
    <property type="protein sequence ID" value="MBO9154096.1"/>
    <property type="molecule type" value="Genomic_DNA"/>
</dbReference>
<evidence type="ECO:0000313" key="2">
    <source>
        <dbReference type="Proteomes" id="UP000679126"/>
    </source>
</evidence>
<sequence>MKKRFDDTLNTAVLTTKFVFIDKKPILSVFHHEDDGMWEFIGDDECTNDSDYLIVSLEEMIKLDESILEISDLPIGGVAYRAGSRQPWIIQ</sequence>
<dbReference type="Proteomes" id="UP000679126">
    <property type="component" value="Unassembled WGS sequence"/>
</dbReference>
<evidence type="ECO:0000313" key="1">
    <source>
        <dbReference type="EMBL" id="MBO9154096.1"/>
    </source>
</evidence>
<accession>A0ABS3YHD2</accession>